<feature type="transmembrane region" description="Helical" evidence="1">
    <location>
        <begin position="25"/>
        <end position="47"/>
    </location>
</feature>
<feature type="transmembrane region" description="Helical" evidence="1">
    <location>
        <begin position="178"/>
        <end position="203"/>
    </location>
</feature>
<feature type="transmembrane region" description="Helical" evidence="1">
    <location>
        <begin position="59"/>
        <end position="80"/>
    </location>
</feature>
<sequence length="437" mass="48405">MSSLSLAPGYSPPSTVVTDSDHGGWLTITNGVMLCNVLLFLGVRLYIRFAISPPFRHDDTMFCLATALFVIQSGLVFLHVSKGFGKSRELVRSEDLVHIQKLGYTSDILYLLDLFLSKCCVCLLLLRLTSNKTHVRFFQALLGFTTLWMVLSIFLVALRCDLAQPWIKYDVRCSGLLARWIFITASNILVEVALFLGSVLLVFPLQMARQKKTTVMMVFGCRLPLIAIAVLRLKYLTAGLRSSDPTLDDLPTVLVTQIELGWSLISATVPCLNPFMRAVSTSYGVMDSDTIFDGNHVYNTRKPNGADSSYGLRSIMSRKNALNFKQSGKPATSVHSDRRESAAQEIIIHADGKDYGRGPKSPRIYRGDHSSNTARVFSEGRVDADSIDEESNDSTKMIIKKEVQWFVESDKNTVSTVNTGGASLEMADQTTKASTEL</sequence>
<evidence type="ECO:0000256" key="1">
    <source>
        <dbReference type="SAM" id="Phobius"/>
    </source>
</evidence>
<dbReference type="Pfam" id="PF20684">
    <property type="entry name" value="Fung_rhodopsin"/>
    <property type="match status" value="1"/>
</dbReference>
<proteinExistence type="predicted"/>
<reference evidence="3" key="1">
    <citation type="submission" date="2020-02" db="EMBL/GenBank/DDBJ databases">
        <authorList>
            <person name="Palmer J.M."/>
        </authorList>
    </citation>
    <scope>NUCLEOTIDE SEQUENCE</scope>
    <source>
        <strain evidence="3">EPUS1.4</strain>
        <tissue evidence="3">Thallus</tissue>
    </source>
</reference>
<keyword evidence="4" id="KW-1185">Reference proteome</keyword>
<feature type="domain" description="Rhodopsin" evidence="2">
    <location>
        <begin position="43"/>
        <end position="277"/>
    </location>
</feature>
<organism evidence="3 4">
    <name type="scientific">Endocarpon pusillum</name>
    <dbReference type="NCBI Taxonomy" id="364733"/>
    <lineage>
        <taxon>Eukaryota</taxon>
        <taxon>Fungi</taxon>
        <taxon>Dikarya</taxon>
        <taxon>Ascomycota</taxon>
        <taxon>Pezizomycotina</taxon>
        <taxon>Eurotiomycetes</taxon>
        <taxon>Chaetothyriomycetidae</taxon>
        <taxon>Verrucariales</taxon>
        <taxon>Verrucariaceae</taxon>
        <taxon>Endocarpon</taxon>
    </lineage>
</organism>
<dbReference type="OrthoDB" id="3918601at2759"/>
<name>A0A8H7AND8_9EURO</name>
<gene>
    <name evidence="3" type="ORF">GJ744_009532</name>
</gene>
<protein>
    <recommendedName>
        <fullName evidence="2">Rhodopsin domain-containing protein</fullName>
    </recommendedName>
</protein>
<feature type="transmembrane region" description="Helical" evidence="1">
    <location>
        <begin position="138"/>
        <end position="158"/>
    </location>
</feature>
<comment type="caution">
    <text evidence="3">The sequence shown here is derived from an EMBL/GenBank/DDBJ whole genome shotgun (WGS) entry which is preliminary data.</text>
</comment>
<evidence type="ECO:0000313" key="4">
    <source>
        <dbReference type="Proteomes" id="UP000606974"/>
    </source>
</evidence>
<keyword evidence="1" id="KW-0472">Membrane</keyword>
<dbReference type="EMBL" id="JAACFV010000057">
    <property type="protein sequence ID" value="KAF7508235.1"/>
    <property type="molecule type" value="Genomic_DNA"/>
</dbReference>
<dbReference type="Proteomes" id="UP000606974">
    <property type="component" value="Unassembled WGS sequence"/>
</dbReference>
<keyword evidence="1" id="KW-0812">Transmembrane</keyword>
<dbReference type="InterPro" id="IPR049326">
    <property type="entry name" value="Rhodopsin_dom_fungi"/>
</dbReference>
<feature type="transmembrane region" description="Helical" evidence="1">
    <location>
        <begin position="215"/>
        <end position="233"/>
    </location>
</feature>
<dbReference type="AlphaFoldDB" id="A0A8H7AND8"/>
<evidence type="ECO:0000313" key="3">
    <source>
        <dbReference type="EMBL" id="KAF7508235.1"/>
    </source>
</evidence>
<dbReference type="PANTHER" id="PTHR39614">
    <property type="entry name" value="INTEGRAL MEMBRANE PROTEIN"/>
    <property type="match status" value="1"/>
</dbReference>
<accession>A0A8H7AND8</accession>
<evidence type="ECO:0000259" key="2">
    <source>
        <dbReference type="Pfam" id="PF20684"/>
    </source>
</evidence>
<feature type="transmembrane region" description="Helical" evidence="1">
    <location>
        <begin position="108"/>
        <end position="126"/>
    </location>
</feature>
<keyword evidence="1" id="KW-1133">Transmembrane helix</keyword>
<dbReference type="PANTHER" id="PTHR39614:SF2">
    <property type="entry name" value="INTEGRAL MEMBRANE PROTEIN"/>
    <property type="match status" value="1"/>
</dbReference>